<sequence length="81" mass="8873">MTLYRQQERAVAERVGTGDISQPPTTLLLVVVIYPLHPTHPSPFCFPFVGDELGRGRAAGMRWLHGTLSETIRDASGPENG</sequence>
<dbReference type="AlphaFoldDB" id="A0AAV2L1N6"/>
<dbReference type="Proteomes" id="UP001497482">
    <property type="component" value="Chromosome 20"/>
</dbReference>
<reference evidence="1 2" key="1">
    <citation type="submission" date="2024-04" db="EMBL/GenBank/DDBJ databases">
        <authorList>
            <person name="Waldvogel A.-M."/>
            <person name="Schoenle A."/>
        </authorList>
    </citation>
    <scope>NUCLEOTIDE SEQUENCE [LARGE SCALE GENOMIC DNA]</scope>
</reference>
<protein>
    <submittedName>
        <fullName evidence="1">Uncharacterized protein</fullName>
    </submittedName>
</protein>
<name>A0AAV2L1N6_KNICA</name>
<keyword evidence="2" id="KW-1185">Reference proteome</keyword>
<organism evidence="1 2">
    <name type="scientific">Knipowitschia caucasica</name>
    <name type="common">Caucasian dwarf goby</name>
    <name type="synonym">Pomatoschistus caucasicus</name>
    <dbReference type="NCBI Taxonomy" id="637954"/>
    <lineage>
        <taxon>Eukaryota</taxon>
        <taxon>Metazoa</taxon>
        <taxon>Chordata</taxon>
        <taxon>Craniata</taxon>
        <taxon>Vertebrata</taxon>
        <taxon>Euteleostomi</taxon>
        <taxon>Actinopterygii</taxon>
        <taxon>Neopterygii</taxon>
        <taxon>Teleostei</taxon>
        <taxon>Neoteleostei</taxon>
        <taxon>Acanthomorphata</taxon>
        <taxon>Gobiaria</taxon>
        <taxon>Gobiiformes</taxon>
        <taxon>Gobioidei</taxon>
        <taxon>Gobiidae</taxon>
        <taxon>Gobiinae</taxon>
        <taxon>Knipowitschia</taxon>
    </lineage>
</organism>
<accession>A0AAV2L1N6</accession>
<evidence type="ECO:0000313" key="2">
    <source>
        <dbReference type="Proteomes" id="UP001497482"/>
    </source>
</evidence>
<proteinExistence type="predicted"/>
<dbReference type="EMBL" id="OZ035842">
    <property type="protein sequence ID" value="CAL1594923.1"/>
    <property type="molecule type" value="Genomic_DNA"/>
</dbReference>
<gene>
    <name evidence="1" type="ORF">KC01_LOCUS23825</name>
</gene>
<evidence type="ECO:0000313" key="1">
    <source>
        <dbReference type="EMBL" id="CAL1594923.1"/>
    </source>
</evidence>